<dbReference type="SMART" id="SM00466">
    <property type="entry name" value="SRA"/>
    <property type="match status" value="1"/>
</dbReference>
<comment type="subcellular location">
    <subcellularLocation>
        <location evidence="2">Nucleus</location>
    </subcellularLocation>
</comment>
<feature type="compositionally biased region" description="Basic and acidic residues" evidence="3">
    <location>
        <begin position="300"/>
        <end position="311"/>
    </location>
</feature>
<dbReference type="PANTHER" id="PTHR14140:SF27">
    <property type="entry name" value="OS04G0289800 PROTEIN"/>
    <property type="match status" value="1"/>
</dbReference>
<dbReference type="InterPro" id="IPR003105">
    <property type="entry name" value="SRA_YDG"/>
</dbReference>
<organism evidence="5 6">
    <name type="scientific">Patella caerulea</name>
    <name type="common">Rayed Mediterranean limpet</name>
    <dbReference type="NCBI Taxonomy" id="87958"/>
    <lineage>
        <taxon>Eukaryota</taxon>
        <taxon>Metazoa</taxon>
        <taxon>Spiralia</taxon>
        <taxon>Lophotrochozoa</taxon>
        <taxon>Mollusca</taxon>
        <taxon>Gastropoda</taxon>
        <taxon>Patellogastropoda</taxon>
        <taxon>Patelloidea</taxon>
        <taxon>Patellidae</taxon>
        <taxon>Patella</taxon>
    </lineage>
</organism>
<dbReference type="InterPro" id="IPR015947">
    <property type="entry name" value="PUA-like_sf"/>
</dbReference>
<dbReference type="GO" id="GO:0005634">
    <property type="term" value="C:nucleus"/>
    <property type="evidence" value="ECO:0007669"/>
    <property type="project" value="UniProtKB-SubCell"/>
</dbReference>
<dbReference type="GO" id="GO:0061630">
    <property type="term" value="F:ubiquitin protein ligase activity"/>
    <property type="evidence" value="ECO:0007669"/>
    <property type="project" value="TreeGrafter"/>
</dbReference>
<proteinExistence type="predicted"/>
<protein>
    <recommendedName>
        <fullName evidence="4">YDG domain-containing protein</fullName>
    </recommendedName>
</protein>
<name>A0AAN8JHG1_PATCE</name>
<feature type="region of interest" description="Disordered" evidence="3">
    <location>
        <begin position="294"/>
        <end position="354"/>
    </location>
</feature>
<evidence type="ECO:0000256" key="2">
    <source>
        <dbReference type="PROSITE-ProRule" id="PRU00358"/>
    </source>
</evidence>
<feature type="domain" description="YDG" evidence="4">
    <location>
        <begin position="136"/>
        <end position="287"/>
    </location>
</feature>
<keyword evidence="1 2" id="KW-0539">Nucleus</keyword>
<feature type="compositionally biased region" description="Basic and acidic residues" evidence="3">
    <location>
        <begin position="318"/>
        <end position="345"/>
    </location>
</feature>
<gene>
    <name evidence="5" type="ORF">SNE40_015238</name>
</gene>
<dbReference type="InterPro" id="IPR036987">
    <property type="entry name" value="SRA-YDG_sf"/>
</dbReference>
<dbReference type="Pfam" id="PF02182">
    <property type="entry name" value="SAD_SRA"/>
    <property type="match status" value="1"/>
</dbReference>
<feature type="region of interest" description="Disordered" evidence="3">
    <location>
        <begin position="75"/>
        <end position="122"/>
    </location>
</feature>
<dbReference type="Gene3D" id="2.30.280.10">
    <property type="entry name" value="SRA-YDG"/>
    <property type="match status" value="1"/>
</dbReference>
<keyword evidence="6" id="KW-1185">Reference proteome</keyword>
<dbReference type="AlphaFoldDB" id="A0AAN8JHG1"/>
<comment type="caution">
    <text evidence="5">The sequence shown here is derived from an EMBL/GenBank/DDBJ whole genome shotgun (WGS) entry which is preliminary data.</text>
</comment>
<dbReference type="GO" id="GO:0016567">
    <property type="term" value="P:protein ubiquitination"/>
    <property type="evidence" value="ECO:0007669"/>
    <property type="project" value="TreeGrafter"/>
</dbReference>
<dbReference type="GO" id="GO:0044027">
    <property type="term" value="P:negative regulation of gene expression via chromosomal CpG island methylation"/>
    <property type="evidence" value="ECO:0007669"/>
    <property type="project" value="TreeGrafter"/>
</dbReference>
<sequence length="365" mass="40757">MATSTYEELRRKNIEDNKRILAQLGLVNPFRPIQKVVKKGVRKATPLQNVLPRPKTKKRPITDIEEDLENCGSLREGRRKSARIQGKPSKVKDDEYIPDEDEESDEEDENGHKVKRRRTTTATHVKVPANRPNFYGAVEGVDVGTVWLTRMECCRDGVHRPPVSGIHGGENGTYSIALSGGYEDDIDLGECFTYTGEGGRDLKGTVEKPKNLRTAPQSRDQTLTRGNLALSRNVDTGNPVRVIRGYKLRSQFAPDEGYRYDGLYTVEKCWFTTGMSGYGVWKFALQRCKDQAPPPWDITQDEKEIGQESPKKVKKSKKDVADILDTKTTKESTGKLVRSDSKDSTLSKADSGIESDCCSVAGNQA</sequence>
<reference evidence="5 6" key="1">
    <citation type="submission" date="2024-01" db="EMBL/GenBank/DDBJ databases">
        <title>The genome of the rayed Mediterranean limpet Patella caerulea (Linnaeus, 1758).</title>
        <authorList>
            <person name="Anh-Thu Weber A."/>
            <person name="Halstead-Nussloch G."/>
        </authorList>
    </citation>
    <scope>NUCLEOTIDE SEQUENCE [LARGE SCALE GENOMIC DNA]</scope>
    <source>
        <strain evidence="5">AATW-2023a</strain>
        <tissue evidence="5">Whole specimen</tissue>
    </source>
</reference>
<evidence type="ECO:0000313" key="5">
    <source>
        <dbReference type="EMBL" id="KAK6177055.1"/>
    </source>
</evidence>
<evidence type="ECO:0000256" key="3">
    <source>
        <dbReference type="SAM" id="MobiDB-lite"/>
    </source>
</evidence>
<evidence type="ECO:0000256" key="1">
    <source>
        <dbReference type="ARBA" id="ARBA00023242"/>
    </source>
</evidence>
<accession>A0AAN8JHG1</accession>
<dbReference type="Proteomes" id="UP001347796">
    <property type="component" value="Unassembled WGS sequence"/>
</dbReference>
<dbReference type="EMBL" id="JAZGQO010000010">
    <property type="protein sequence ID" value="KAK6177055.1"/>
    <property type="molecule type" value="Genomic_DNA"/>
</dbReference>
<dbReference type="FunFam" id="2.30.280.10:FF:000005">
    <property type="entry name" value="E3 ubiquitin-protein ligase UHRF1"/>
    <property type="match status" value="1"/>
</dbReference>
<dbReference type="PANTHER" id="PTHR14140">
    <property type="entry name" value="E3 UBIQUITIN-PROTEIN LIGASE UHRF-RELATED"/>
    <property type="match status" value="1"/>
</dbReference>
<dbReference type="SUPFAM" id="SSF88697">
    <property type="entry name" value="PUA domain-like"/>
    <property type="match status" value="1"/>
</dbReference>
<evidence type="ECO:0000313" key="6">
    <source>
        <dbReference type="Proteomes" id="UP001347796"/>
    </source>
</evidence>
<evidence type="ECO:0000259" key="4">
    <source>
        <dbReference type="PROSITE" id="PS51015"/>
    </source>
</evidence>
<feature type="compositionally biased region" description="Acidic residues" evidence="3">
    <location>
        <begin position="96"/>
        <end position="109"/>
    </location>
</feature>
<dbReference type="InterPro" id="IPR045134">
    <property type="entry name" value="UHRF1/2-like"/>
</dbReference>
<dbReference type="PROSITE" id="PS51015">
    <property type="entry name" value="YDG"/>
    <property type="match status" value="1"/>
</dbReference>